<name>A0ABS6TDC5_9ENTE</name>
<proteinExistence type="predicted"/>
<evidence type="ECO:0000256" key="1">
    <source>
        <dbReference type="SAM" id="Phobius"/>
    </source>
</evidence>
<keyword evidence="1" id="KW-1133">Transmembrane helix</keyword>
<keyword evidence="1" id="KW-0812">Transmembrane</keyword>
<protein>
    <submittedName>
        <fullName evidence="2">Uncharacterized protein</fullName>
    </submittedName>
</protein>
<dbReference type="RefSeq" id="WP_218325950.1">
    <property type="nucleotide sequence ID" value="NZ_JAHUZB010000003.1"/>
</dbReference>
<keyword evidence="1" id="KW-0472">Membrane</keyword>
<dbReference type="EMBL" id="JAHUZB010000003">
    <property type="protein sequence ID" value="MBV7390908.1"/>
    <property type="molecule type" value="Genomic_DNA"/>
</dbReference>
<accession>A0ABS6TDC5</accession>
<reference evidence="2 3" key="1">
    <citation type="submission" date="2021-06" db="EMBL/GenBank/DDBJ databases">
        <title>Enterococcus alishanensis sp. nov., a novel lactic acid bacterium isolated from fresh coffee beans.</title>
        <authorList>
            <person name="Chen Y.-S."/>
        </authorList>
    </citation>
    <scope>NUCLEOTIDE SEQUENCE [LARGE SCALE GENOMIC DNA]</scope>
    <source>
        <strain evidence="2 3">ALS3</strain>
    </source>
</reference>
<evidence type="ECO:0000313" key="2">
    <source>
        <dbReference type="EMBL" id="MBV7390908.1"/>
    </source>
</evidence>
<sequence>MKKSHRLLVIIGITVIFFWGWDLMMPKKSQTIPDSAIQLKVDSQVKNCEYTIFLSSQ</sequence>
<comment type="caution">
    <text evidence="2">The sequence shown here is derived from an EMBL/GenBank/DDBJ whole genome shotgun (WGS) entry which is preliminary data.</text>
</comment>
<keyword evidence="3" id="KW-1185">Reference proteome</keyword>
<gene>
    <name evidence="2" type="ORF">KUA55_09460</name>
</gene>
<dbReference type="Proteomes" id="UP000774130">
    <property type="component" value="Unassembled WGS sequence"/>
</dbReference>
<evidence type="ECO:0000313" key="3">
    <source>
        <dbReference type="Proteomes" id="UP000774130"/>
    </source>
</evidence>
<organism evidence="2 3">
    <name type="scientific">Enterococcus alishanensis</name>
    <dbReference type="NCBI Taxonomy" id="1303817"/>
    <lineage>
        <taxon>Bacteria</taxon>
        <taxon>Bacillati</taxon>
        <taxon>Bacillota</taxon>
        <taxon>Bacilli</taxon>
        <taxon>Lactobacillales</taxon>
        <taxon>Enterococcaceae</taxon>
        <taxon>Enterococcus</taxon>
    </lineage>
</organism>
<feature type="transmembrane region" description="Helical" evidence="1">
    <location>
        <begin position="7"/>
        <end position="24"/>
    </location>
</feature>